<accession>A0A0D8IUD8</accession>
<gene>
    <name evidence="1" type="ORF">TQ39_19025</name>
</gene>
<dbReference type="RefSeq" id="WP_050006694.1">
    <property type="nucleotide sequence ID" value="NZ_DAWBJP010000078.1"/>
</dbReference>
<evidence type="ECO:0000313" key="1">
    <source>
        <dbReference type="EMBL" id="KJF38272.1"/>
    </source>
</evidence>
<evidence type="ECO:0000313" key="2">
    <source>
        <dbReference type="Proteomes" id="UP000032483"/>
    </source>
</evidence>
<name>A0A0D8IUD8_9FIRM</name>
<organism evidence="1 2">
    <name type="scientific">Ruthenibacterium lactatiformans</name>
    <dbReference type="NCBI Taxonomy" id="1550024"/>
    <lineage>
        <taxon>Bacteria</taxon>
        <taxon>Bacillati</taxon>
        <taxon>Bacillota</taxon>
        <taxon>Clostridia</taxon>
        <taxon>Eubacteriales</taxon>
        <taxon>Oscillospiraceae</taxon>
        <taxon>Ruthenibacterium</taxon>
    </lineage>
</organism>
<dbReference type="GeneID" id="42858624"/>
<protein>
    <submittedName>
        <fullName evidence="1">Uncharacterized protein</fullName>
    </submittedName>
</protein>
<keyword evidence="2" id="KW-1185">Reference proteome</keyword>
<reference evidence="1" key="1">
    <citation type="submission" date="2015-02" db="EMBL/GenBank/DDBJ databases">
        <title>A novel member of the family Ruminococcaceae isolated from human feces.</title>
        <authorList>
            <person name="Shkoporov A.N."/>
            <person name="Chaplin A.V."/>
            <person name="Motuzova O.V."/>
            <person name="Kafarskaia L.I."/>
            <person name="Khokhlova E.V."/>
            <person name="Efimov B.A."/>
        </authorList>
    </citation>
    <scope>NUCLEOTIDE SEQUENCE [LARGE SCALE GENOMIC DNA]</scope>
    <source>
        <strain evidence="1">585-1</strain>
    </source>
</reference>
<dbReference type="EMBL" id="JXXK01000056">
    <property type="protein sequence ID" value="KJF38272.1"/>
    <property type="molecule type" value="Genomic_DNA"/>
</dbReference>
<dbReference type="AlphaFoldDB" id="A0A0D8IUD8"/>
<proteinExistence type="predicted"/>
<comment type="caution">
    <text evidence="1">The sequence shown here is derived from an EMBL/GenBank/DDBJ whole genome shotgun (WGS) entry which is preliminary data.</text>
</comment>
<sequence length="71" mass="8216">MAKECTENTLGGETKKFASNKKEHMKKLILQKQKNFQEIRQYDDNIVIFLSIMHAACCAGFQIHCEKNIIL</sequence>
<dbReference type="Proteomes" id="UP000032483">
    <property type="component" value="Unassembled WGS sequence"/>
</dbReference>